<gene>
    <name evidence="2" type="ORF">CSUI_010247</name>
</gene>
<evidence type="ECO:0000256" key="1">
    <source>
        <dbReference type="SAM" id="MobiDB-lite"/>
    </source>
</evidence>
<dbReference type="Proteomes" id="UP000221165">
    <property type="component" value="Unassembled WGS sequence"/>
</dbReference>
<dbReference type="VEuPathDB" id="ToxoDB:CSUI_010247"/>
<reference evidence="2 3" key="1">
    <citation type="journal article" date="2017" name="Int. J. Parasitol.">
        <title>The genome of the protozoan parasite Cystoisospora suis and a reverse vaccinology approach to identify vaccine candidates.</title>
        <authorList>
            <person name="Palmieri N."/>
            <person name="Shrestha A."/>
            <person name="Ruttkowski B."/>
            <person name="Beck T."/>
            <person name="Vogl C."/>
            <person name="Tomley F."/>
            <person name="Blake D.P."/>
            <person name="Joachim A."/>
        </authorList>
    </citation>
    <scope>NUCLEOTIDE SEQUENCE [LARGE SCALE GENOMIC DNA]</scope>
    <source>
        <strain evidence="2 3">Wien I</strain>
    </source>
</reference>
<accession>A0A2C6KHD8</accession>
<sequence length="78" mass="7847">MADDEIDNMFSGDGGGGGGGVGGYGEDFVDDFGDEDFIDDLEVERAAAAVGTAGGPGGFNPGDHEVDVLLDPNDPRAL</sequence>
<name>A0A2C6KHD8_9APIC</name>
<dbReference type="GeneID" id="94433563"/>
<protein>
    <submittedName>
        <fullName evidence="2">Uncharacterized protein</fullName>
    </submittedName>
</protein>
<proteinExistence type="predicted"/>
<comment type="caution">
    <text evidence="2">The sequence shown here is derived from an EMBL/GenBank/DDBJ whole genome shotgun (WGS) entry which is preliminary data.</text>
</comment>
<feature type="region of interest" description="Disordered" evidence="1">
    <location>
        <begin position="1"/>
        <end position="26"/>
    </location>
</feature>
<feature type="compositionally biased region" description="Gly residues" evidence="1">
    <location>
        <begin position="12"/>
        <end position="25"/>
    </location>
</feature>
<dbReference type="RefSeq" id="XP_067917674.1">
    <property type="nucleotide sequence ID" value="XM_068070352.1"/>
</dbReference>
<feature type="region of interest" description="Disordered" evidence="1">
    <location>
        <begin position="51"/>
        <end position="78"/>
    </location>
</feature>
<evidence type="ECO:0000313" key="2">
    <source>
        <dbReference type="EMBL" id="PHJ15942.1"/>
    </source>
</evidence>
<feature type="compositionally biased region" description="Basic and acidic residues" evidence="1">
    <location>
        <begin position="62"/>
        <end position="78"/>
    </location>
</feature>
<feature type="non-terminal residue" evidence="2">
    <location>
        <position position="78"/>
    </location>
</feature>
<organism evidence="2 3">
    <name type="scientific">Cystoisospora suis</name>
    <dbReference type="NCBI Taxonomy" id="483139"/>
    <lineage>
        <taxon>Eukaryota</taxon>
        <taxon>Sar</taxon>
        <taxon>Alveolata</taxon>
        <taxon>Apicomplexa</taxon>
        <taxon>Conoidasida</taxon>
        <taxon>Coccidia</taxon>
        <taxon>Eucoccidiorida</taxon>
        <taxon>Eimeriorina</taxon>
        <taxon>Sarcocystidae</taxon>
        <taxon>Cystoisospora</taxon>
    </lineage>
</organism>
<keyword evidence="3" id="KW-1185">Reference proteome</keyword>
<dbReference type="EMBL" id="MIGC01006985">
    <property type="protein sequence ID" value="PHJ15942.1"/>
    <property type="molecule type" value="Genomic_DNA"/>
</dbReference>
<dbReference type="AlphaFoldDB" id="A0A2C6KHD8"/>
<evidence type="ECO:0000313" key="3">
    <source>
        <dbReference type="Proteomes" id="UP000221165"/>
    </source>
</evidence>